<evidence type="ECO:0000256" key="1">
    <source>
        <dbReference type="ARBA" id="ARBA00001273"/>
    </source>
</evidence>
<comment type="function">
    <text evidence="15">Catalyzes two subsequent steps in gluconeogenesis: the aldol condensation of dihydroxyacetone phosphate (DHAP) and glyceraldehyde-3-phosphate (GA3P) to fructose-1,6-bisphosphate (FBP), and the dephosphorylation of FBP to fructose-6-phosphate (F6P).</text>
</comment>
<accession>A0ABZ0QQV8</accession>
<evidence type="ECO:0000313" key="17">
    <source>
        <dbReference type="Proteomes" id="UP001304683"/>
    </source>
</evidence>
<evidence type="ECO:0000256" key="7">
    <source>
        <dbReference type="ARBA" id="ARBA00018635"/>
    </source>
</evidence>
<comment type="subunit">
    <text evidence="5 15">Homooctamer; dimer of tetramers.</text>
</comment>
<dbReference type="Proteomes" id="UP001304683">
    <property type="component" value="Chromosome"/>
</dbReference>
<proteinExistence type="inferred from homology"/>
<feature type="binding site" evidence="15">
    <location>
        <position position="52"/>
    </location>
    <ligand>
        <name>Mg(2+)</name>
        <dbReference type="ChEBI" id="CHEBI:18420"/>
        <label>2</label>
    </ligand>
</feature>
<feature type="binding site" description="in other chain" evidence="15">
    <location>
        <position position="18"/>
    </location>
    <ligand>
        <name>beta-D-fructose 1,6-bisphosphate</name>
        <dbReference type="ChEBI" id="CHEBI:32966"/>
        <note>ligand shared between dimeric partners</note>
    </ligand>
</feature>
<feature type="binding site" evidence="15">
    <location>
        <position position="130"/>
    </location>
    <ligand>
        <name>Mg(2+)</name>
        <dbReference type="ChEBI" id="CHEBI:18420"/>
        <label>2</label>
    </ligand>
</feature>
<keyword evidence="10 15" id="KW-0378">Hydrolase</keyword>
<keyword evidence="13 15" id="KW-0704">Schiff base</keyword>
<evidence type="ECO:0000256" key="3">
    <source>
        <dbReference type="ARBA" id="ARBA00004742"/>
    </source>
</evidence>
<feature type="binding site" description="in other chain" evidence="15">
    <location>
        <begin position="102"/>
        <end position="103"/>
    </location>
    <ligand>
        <name>beta-D-fructose 1,6-bisphosphate</name>
        <dbReference type="ChEBI" id="CHEBI:32966"/>
        <note>ligand shared between dimeric partners</note>
    </ligand>
</feature>
<comment type="domain">
    <text evidence="15">Consists of a single catalytic domain, but remodels its active-site architecture via a large structural change to exhibit dual activities.</text>
</comment>
<feature type="binding site" evidence="15">
    <location>
        <position position="11"/>
    </location>
    <ligand>
        <name>Mg(2+)</name>
        <dbReference type="ChEBI" id="CHEBI:18420"/>
        <label>1</label>
    </ligand>
</feature>
<keyword evidence="17" id="KW-1185">Reference proteome</keyword>
<feature type="binding site" evidence="15">
    <location>
        <position position="236"/>
    </location>
    <ligand>
        <name>Mg(2+)</name>
        <dbReference type="ChEBI" id="CHEBI:18420"/>
        <label>2</label>
    </ligand>
</feature>
<feature type="binding site" description="in other chain" evidence="15">
    <location>
        <position position="349"/>
    </location>
    <ligand>
        <name>beta-D-fructose 1,6-bisphosphate</name>
        <dbReference type="ChEBI" id="CHEBI:32966"/>
        <note>ligand shared between dimeric partners</note>
    </ligand>
</feature>
<dbReference type="GO" id="GO:0004332">
    <property type="term" value="F:fructose-bisphosphate aldolase activity"/>
    <property type="evidence" value="ECO:0007669"/>
    <property type="project" value="UniProtKB-EC"/>
</dbReference>
<evidence type="ECO:0000256" key="14">
    <source>
        <dbReference type="ARBA" id="ARBA00023277"/>
    </source>
</evidence>
<feature type="binding site" evidence="15">
    <location>
        <position position="93"/>
    </location>
    <ligand>
        <name>Mg(2+)</name>
        <dbReference type="ChEBI" id="CHEBI:18420"/>
        <label>1</label>
    </ligand>
</feature>
<feature type="binding site" evidence="15">
    <location>
        <begin position="244"/>
        <end position="245"/>
    </location>
    <ligand>
        <name>beta-D-fructose 1,6-bisphosphate</name>
        <dbReference type="ChEBI" id="CHEBI:32966"/>
        <note>ligand shared between dimeric partners</note>
    </ligand>
</feature>
<keyword evidence="8 15" id="KW-0312">Gluconeogenesis</keyword>
<feature type="binding site" evidence="15">
    <location>
        <position position="18"/>
    </location>
    <ligand>
        <name>dihydroxyacetone phosphate</name>
        <dbReference type="ChEBI" id="CHEBI:57642"/>
    </ligand>
</feature>
<dbReference type="InterPro" id="IPR002803">
    <property type="entry name" value="FBPase_V"/>
</dbReference>
<dbReference type="NCBIfam" id="NF041126">
    <property type="entry name" value="FBP_aldo_phos"/>
    <property type="match status" value="1"/>
</dbReference>
<dbReference type="SUPFAM" id="SSF111249">
    <property type="entry name" value="Sulfolobus fructose-1,6-bisphosphatase-like"/>
    <property type="match status" value="1"/>
</dbReference>
<feature type="binding site" evidence="15">
    <location>
        <position position="235"/>
    </location>
    <ligand>
        <name>Mg(2+)</name>
        <dbReference type="ChEBI" id="CHEBI:18420"/>
        <label>4</label>
    </ligand>
</feature>
<feature type="binding site" evidence="15">
    <location>
        <position position="18"/>
    </location>
    <ligand>
        <name>Mg(2+)</name>
        <dbReference type="ChEBI" id="CHEBI:18420"/>
        <label>1</label>
    </ligand>
</feature>
<evidence type="ECO:0000256" key="12">
    <source>
        <dbReference type="ARBA" id="ARBA00023239"/>
    </source>
</evidence>
<feature type="binding site" evidence="15">
    <location>
        <position position="268"/>
    </location>
    <ligand>
        <name>dihydroxyacetone phosphate</name>
        <dbReference type="ChEBI" id="CHEBI:57642"/>
    </ligand>
</feature>
<dbReference type="GO" id="GO:0042132">
    <property type="term" value="F:fructose 1,6-bisphosphate 1-phosphatase activity"/>
    <property type="evidence" value="ECO:0007669"/>
    <property type="project" value="UniProtKB-EC"/>
</dbReference>
<dbReference type="RefSeq" id="WP_318751334.1">
    <property type="nucleotide sequence ID" value="NZ_CP132508.1"/>
</dbReference>
<feature type="binding site" evidence="15">
    <location>
        <position position="131"/>
    </location>
    <ligand>
        <name>dihydroxyacetone phosphate</name>
        <dbReference type="ChEBI" id="CHEBI:57642"/>
    </ligand>
</feature>
<evidence type="ECO:0000256" key="10">
    <source>
        <dbReference type="ARBA" id="ARBA00022801"/>
    </source>
</evidence>
<feature type="binding site" description="in other chain" evidence="15">
    <location>
        <position position="268"/>
    </location>
    <ligand>
        <name>beta-D-fructose 1,6-bisphosphate</name>
        <dbReference type="ChEBI" id="CHEBI:32966"/>
        <note>ligand shared between dimeric partners</note>
    </ligand>
</feature>
<dbReference type="PANTHER" id="PTHR38341:SF1">
    <property type="entry name" value="FRUCTOSE-1,6-BISPHOSPHATE ALDOLASE_PHOSPHATASE"/>
    <property type="match status" value="1"/>
</dbReference>
<feature type="binding site" description="in other chain" evidence="15">
    <location>
        <position position="89"/>
    </location>
    <ligand>
        <name>beta-D-fructose 1,6-bisphosphate</name>
        <dbReference type="ChEBI" id="CHEBI:32966"/>
        <note>ligand shared between dimeric partners</note>
    </ligand>
</feature>
<evidence type="ECO:0000256" key="11">
    <source>
        <dbReference type="ARBA" id="ARBA00022842"/>
    </source>
</evidence>
<comment type="pathway">
    <text evidence="3 15">Carbohydrate biosynthesis; gluconeogenesis.</text>
</comment>
<feature type="active site" description="Schiff-base intermediate with DHAP; for FBP aldolase activity" evidence="15">
    <location>
        <position position="234"/>
    </location>
</feature>
<feature type="binding site" evidence="15">
    <location>
        <position position="235"/>
    </location>
    <ligand>
        <name>Mg(2+)</name>
        <dbReference type="ChEBI" id="CHEBI:18420"/>
        <label>3</label>
    </ligand>
</feature>
<reference evidence="16 17" key="1">
    <citation type="submission" date="2023-08" db="EMBL/GenBank/DDBJ databases">
        <title>Genome sequence of Thermaerobacter compostii strain Ins1, a spore-forming filamentous bacterium isolated from a deep geothermal reservoir.</title>
        <authorList>
            <person name="Bregnard D."/>
            <person name="Gonzalez D."/>
            <person name="Junier P."/>
        </authorList>
    </citation>
    <scope>NUCLEOTIDE SEQUENCE [LARGE SCALE GENOMIC DNA]</scope>
    <source>
        <strain evidence="16 17">Ins1</strain>
    </source>
</reference>
<evidence type="ECO:0000256" key="5">
    <source>
        <dbReference type="ARBA" id="ARBA00011820"/>
    </source>
</evidence>
<dbReference type="EMBL" id="CP132508">
    <property type="protein sequence ID" value="WPD19890.1"/>
    <property type="molecule type" value="Genomic_DNA"/>
</dbReference>
<evidence type="ECO:0000256" key="6">
    <source>
        <dbReference type="ARBA" id="ARBA00013093"/>
    </source>
</evidence>
<evidence type="ECO:0000313" key="16">
    <source>
        <dbReference type="EMBL" id="WPD19890.1"/>
    </source>
</evidence>
<feature type="binding site" evidence="15">
    <location>
        <position position="234"/>
    </location>
    <ligand>
        <name>Mg(2+)</name>
        <dbReference type="ChEBI" id="CHEBI:18420"/>
        <label>3</label>
    </ligand>
</feature>
<organism evidence="16 17">
    <name type="scientific">Thermaerobacter composti</name>
    <dbReference type="NCBI Taxonomy" id="554949"/>
    <lineage>
        <taxon>Bacteria</taxon>
        <taxon>Bacillati</taxon>
        <taxon>Bacillota</taxon>
        <taxon>Clostridia</taxon>
        <taxon>Eubacteriales</taxon>
        <taxon>Clostridiales Family XVII. Incertae Sedis</taxon>
        <taxon>Thermaerobacter</taxon>
    </lineage>
</organism>
<name>A0ABZ0QQV8_9FIRM</name>
<comment type="catalytic activity">
    <reaction evidence="15">
        <text>beta-D-fructose 1,6-bisphosphate = D-glyceraldehyde 3-phosphate + dihydroxyacetone phosphate</text>
        <dbReference type="Rhea" id="RHEA:14729"/>
        <dbReference type="ChEBI" id="CHEBI:32966"/>
        <dbReference type="ChEBI" id="CHEBI:57642"/>
        <dbReference type="ChEBI" id="CHEBI:59776"/>
        <dbReference type="EC" id="4.1.2.13"/>
    </reaction>
</comment>
<dbReference type="EC" id="3.1.3.11" evidence="6 15"/>
<dbReference type="PIRSF" id="PIRSF015647">
    <property type="entry name" value="FBPtase_archl"/>
    <property type="match status" value="1"/>
</dbReference>
<feature type="active site" description="Proton acceptor; for FBP phosphatase activity" evidence="15">
    <location>
        <position position="11"/>
    </location>
</feature>
<feature type="binding site" evidence="15">
    <location>
        <position position="236"/>
    </location>
    <ligand>
        <name>Mg(2+)</name>
        <dbReference type="ChEBI" id="CHEBI:18420"/>
        <label>3</label>
    </ligand>
</feature>
<keyword evidence="9 15" id="KW-0479">Metal-binding</keyword>
<comment type="caution">
    <text evidence="15">Lacks conserved residue(s) required for the propagation of feature annotation.</text>
</comment>
<feature type="active site" description="Proton donor/acceptor; for FBP aldolase activity" evidence="15">
    <location>
        <position position="231"/>
    </location>
</feature>
<dbReference type="HAMAP" id="MF_02067">
    <property type="entry name" value="FBP_aldolase_phosphatase"/>
    <property type="match status" value="1"/>
</dbReference>
<evidence type="ECO:0000256" key="9">
    <source>
        <dbReference type="ARBA" id="ARBA00022723"/>
    </source>
</evidence>
<dbReference type="PANTHER" id="PTHR38341">
    <property type="entry name" value="FRUCTOSE-1,6-BISPHOSPHATE ALDOLASE/PHOSPHATASE"/>
    <property type="match status" value="1"/>
</dbReference>
<keyword evidence="14 15" id="KW-0119">Carbohydrate metabolism</keyword>
<feature type="binding site" evidence="15">
    <location>
        <position position="51"/>
    </location>
    <ligand>
        <name>Mg(2+)</name>
        <dbReference type="ChEBI" id="CHEBI:18420"/>
        <label>1</label>
    </ligand>
</feature>
<evidence type="ECO:0000256" key="2">
    <source>
        <dbReference type="ARBA" id="ARBA00001946"/>
    </source>
</evidence>
<comment type="cofactor">
    <cofactor evidence="2 15">
        <name>Mg(2+)</name>
        <dbReference type="ChEBI" id="CHEBI:18420"/>
    </cofactor>
</comment>
<evidence type="ECO:0000256" key="8">
    <source>
        <dbReference type="ARBA" id="ARBA00022432"/>
    </source>
</evidence>
<dbReference type="InterPro" id="IPR036076">
    <property type="entry name" value="FBPase_V_sf"/>
</dbReference>
<evidence type="ECO:0000256" key="13">
    <source>
        <dbReference type="ARBA" id="ARBA00023270"/>
    </source>
</evidence>
<protein>
    <recommendedName>
        <fullName evidence="7 15">Fructose-1,6-bisphosphate aldolase/phosphatase</fullName>
        <shortName evidence="15">FBP A/P</shortName>
        <shortName evidence="15">FBP aldolase/phosphatase</shortName>
        <ecNumber evidence="6 15">3.1.3.11</ecNumber>
        <ecNumber evidence="15">4.1.2.13</ecNumber>
    </recommendedName>
</protein>
<evidence type="ECO:0000256" key="4">
    <source>
        <dbReference type="ARBA" id="ARBA00010693"/>
    </source>
</evidence>
<comment type="catalytic activity">
    <reaction evidence="1 15">
        <text>beta-D-fructose 1,6-bisphosphate + H2O = beta-D-fructose 6-phosphate + phosphate</text>
        <dbReference type="Rhea" id="RHEA:11064"/>
        <dbReference type="ChEBI" id="CHEBI:15377"/>
        <dbReference type="ChEBI" id="CHEBI:32966"/>
        <dbReference type="ChEBI" id="CHEBI:43474"/>
        <dbReference type="ChEBI" id="CHEBI:57634"/>
        <dbReference type="EC" id="3.1.3.11"/>
    </reaction>
</comment>
<comment type="similarity">
    <text evidence="4 15">Belongs to the FBP aldolase/phosphatase family.</text>
</comment>
<dbReference type="Pfam" id="PF01950">
    <property type="entry name" value="FBPase_3"/>
    <property type="match status" value="1"/>
</dbReference>
<feature type="binding site" evidence="15">
    <location>
        <position position="51"/>
    </location>
    <ligand>
        <name>Mg(2+)</name>
        <dbReference type="ChEBI" id="CHEBI:18420"/>
        <label>2</label>
    </ligand>
</feature>
<keyword evidence="12 15" id="KW-0456">Lyase</keyword>
<keyword evidence="11 15" id="KW-0460">Magnesium</keyword>
<dbReference type="EC" id="4.1.2.13" evidence="15"/>
<sequence>MDVTVSVIKADVGSVGGHTRPSDELLDAVRQRVEAERGGLLLDARVFFCGDDISILMTHQRPPGDEAIHRVAWEAFQAGTEVAKRQGLYGAGQDLLKDAFSGNVRGLGPQVAELALRERPNEALMILAADKTEPGAFNLPLYLAFADPMYSPGLLLSEELHAGFRFVIMDVEHTEGDRLITLDAPERLYDIAALLRDTHRYVIAGIWSRKYPDEQAVAVSTTRLRQIAGRYVGKDDPVAIVRVQKIFPATEEFGPPFALGAFVAGDTRGSHNLPLLPVPVNTPASTFFCHPMVAALGFSLRDGKLTGPVDLFADPVWEPIRHRIVAKALGMRQQGFFQPAMLPFSELEYGGITARLKRLDAEFRVEASRD</sequence>
<feature type="binding site" description="in other chain" evidence="15">
    <location>
        <position position="131"/>
    </location>
    <ligand>
        <name>beta-D-fructose 1,6-bisphosphate</name>
        <dbReference type="ChEBI" id="CHEBI:32966"/>
        <note>ligand shared between dimeric partners</note>
    </ligand>
</feature>
<evidence type="ECO:0000256" key="15">
    <source>
        <dbReference type="HAMAP-Rule" id="MF_02067"/>
    </source>
</evidence>
<gene>
    <name evidence="15 16" type="primary">fbp</name>
    <name evidence="16" type="ORF">Q5761_04370</name>
</gene>